<gene>
    <name evidence="1" type="ORF">PIB30_105696</name>
</gene>
<comment type="caution">
    <text evidence="1">The sequence shown here is derived from an EMBL/GenBank/DDBJ whole genome shotgun (WGS) entry which is preliminary data.</text>
</comment>
<keyword evidence="2" id="KW-1185">Reference proteome</keyword>
<proteinExistence type="predicted"/>
<protein>
    <submittedName>
        <fullName evidence="1">Uncharacterized protein</fullName>
    </submittedName>
</protein>
<reference evidence="1 2" key="1">
    <citation type="journal article" date="2023" name="Plants (Basel)">
        <title>Bridging the Gap: Combining Genomics and Transcriptomics Approaches to Understand Stylosanthes scabra, an Orphan Legume from the Brazilian Caatinga.</title>
        <authorList>
            <person name="Ferreira-Neto J.R.C."/>
            <person name="da Silva M.D."/>
            <person name="Binneck E."/>
            <person name="de Melo N.F."/>
            <person name="da Silva R.H."/>
            <person name="de Melo A.L.T.M."/>
            <person name="Pandolfi V."/>
            <person name="Bustamante F.O."/>
            <person name="Brasileiro-Vidal A.C."/>
            <person name="Benko-Iseppon A.M."/>
        </authorList>
    </citation>
    <scope>NUCLEOTIDE SEQUENCE [LARGE SCALE GENOMIC DNA]</scope>
    <source>
        <tissue evidence="1">Leaves</tissue>
    </source>
</reference>
<feature type="non-terminal residue" evidence="1">
    <location>
        <position position="1"/>
    </location>
</feature>
<evidence type="ECO:0000313" key="1">
    <source>
        <dbReference type="EMBL" id="MED6117007.1"/>
    </source>
</evidence>
<name>A0ABU6QZE7_9FABA</name>
<dbReference type="EMBL" id="JASCZI010003956">
    <property type="protein sequence ID" value="MED6117007.1"/>
    <property type="molecule type" value="Genomic_DNA"/>
</dbReference>
<dbReference type="Proteomes" id="UP001341840">
    <property type="component" value="Unassembled WGS sequence"/>
</dbReference>
<organism evidence="1 2">
    <name type="scientific">Stylosanthes scabra</name>
    <dbReference type="NCBI Taxonomy" id="79078"/>
    <lineage>
        <taxon>Eukaryota</taxon>
        <taxon>Viridiplantae</taxon>
        <taxon>Streptophyta</taxon>
        <taxon>Embryophyta</taxon>
        <taxon>Tracheophyta</taxon>
        <taxon>Spermatophyta</taxon>
        <taxon>Magnoliopsida</taxon>
        <taxon>eudicotyledons</taxon>
        <taxon>Gunneridae</taxon>
        <taxon>Pentapetalae</taxon>
        <taxon>rosids</taxon>
        <taxon>fabids</taxon>
        <taxon>Fabales</taxon>
        <taxon>Fabaceae</taxon>
        <taxon>Papilionoideae</taxon>
        <taxon>50 kb inversion clade</taxon>
        <taxon>dalbergioids sensu lato</taxon>
        <taxon>Dalbergieae</taxon>
        <taxon>Pterocarpus clade</taxon>
        <taxon>Stylosanthes</taxon>
    </lineage>
</organism>
<sequence>QIRLMLFLSEHTKEDYEFGGEDAGETNWGSSRSSENEFVSEIPVGTWFILPTPLSVPDISTLDSHFNILHLDAMEEEE</sequence>
<evidence type="ECO:0000313" key="2">
    <source>
        <dbReference type="Proteomes" id="UP001341840"/>
    </source>
</evidence>
<accession>A0ABU6QZE7</accession>